<dbReference type="InterPro" id="IPR018047">
    <property type="entry name" value="Ammonium_transpt_CS"/>
</dbReference>
<evidence type="ECO:0000256" key="5">
    <source>
        <dbReference type="ARBA" id="ARBA00022989"/>
    </source>
</evidence>
<evidence type="ECO:0000256" key="2">
    <source>
        <dbReference type="ARBA" id="ARBA00005887"/>
    </source>
</evidence>
<dbReference type="PROSITE" id="PS01219">
    <property type="entry name" value="AMMONIUM_TRANSP"/>
    <property type="match status" value="1"/>
</dbReference>
<dbReference type="InterPro" id="IPR001905">
    <property type="entry name" value="Ammonium_transpt"/>
</dbReference>
<feature type="transmembrane region" description="Helical" evidence="9">
    <location>
        <begin position="288"/>
        <end position="305"/>
    </location>
</feature>
<evidence type="ECO:0000256" key="7">
    <source>
        <dbReference type="ARBA" id="ARBA00023177"/>
    </source>
</evidence>
<gene>
    <name evidence="11" type="ORF">DSOL_1665</name>
</gene>
<proteinExistence type="inferred from homology"/>
<keyword evidence="4 9" id="KW-0812">Transmembrane</keyword>
<evidence type="ECO:0000256" key="9">
    <source>
        <dbReference type="RuleBase" id="RU362002"/>
    </source>
</evidence>
<evidence type="ECO:0000256" key="8">
    <source>
        <dbReference type="ARBA" id="ARBA00050025"/>
    </source>
</evidence>
<protein>
    <recommendedName>
        <fullName evidence="8 9">Ammonium transporter</fullName>
    </recommendedName>
</protein>
<evidence type="ECO:0000313" key="12">
    <source>
        <dbReference type="Proteomes" id="UP000186102"/>
    </source>
</evidence>
<dbReference type="EMBL" id="MLBF01000009">
    <property type="protein sequence ID" value="OLN32345.1"/>
    <property type="molecule type" value="Genomic_DNA"/>
</dbReference>
<dbReference type="Gene3D" id="1.10.3430.10">
    <property type="entry name" value="Ammonium transporter AmtB like domains"/>
    <property type="match status" value="1"/>
</dbReference>
<comment type="subcellular location">
    <subcellularLocation>
        <location evidence="9">Cell membrane</location>
        <topology evidence="9">Multi-pass membrane protein</topology>
    </subcellularLocation>
    <subcellularLocation>
        <location evidence="1">Membrane</location>
        <topology evidence="1">Multi-pass membrane protein</topology>
    </subcellularLocation>
</comment>
<evidence type="ECO:0000256" key="1">
    <source>
        <dbReference type="ARBA" id="ARBA00004141"/>
    </source>
</evidence>
<keyword evidence="5 9" id="KW-1133">Transmembrane helix</keyword>
<reference evidence="11 12" key="1">
    <citation type="submission" date="2016-09" db="EMBL/GenBank/DDBJ databases">
        <title>Complete genome of Desulfosporosinus sp. OL.</title>
        <authorList>
            <person name="Mardanov A."/>
            <person name="Beletsky A."/>
            <person name="Panova A."/>
            <person name="Karnachuk O."/>
            <person name="Ravin N."/>
        </authorList>
    </citation>
    <scope>NUCLEOTIDE SEQUENCE [LARGE SCALE GENOMIC DNA]</scope>
    <source>
        <strain evidence="11 12">OL</strain>
    </source>
</reference>
<comment type="caution">
    <text evidence="11">The sequence shown here is derived from an EMBL/GenBank/DDBJ whole genome shotgun (WGS) entry which is preliminary data.</text>
</comment>
<feature type="transmembrane region" description="Helical" evidence="9">
    <location>
        <begin position="129"/>
        <end position="152"/>
    </location>
</feature>
<feature type="transmembrane region" description="Helical" evidence="9">
    <location>
        <begin position="97"/>
        <end position="117"/>
    </location>
</feature>
<dbReference type="OrthoDB" id="9814202at2"/>
<feature type="transmembrane region" description="Helical" evidence="9">
    <location>
        <begin position="46"/>
        <end position="65"/>
    </location>
</feature>
<keyword evidence="7 9" id="KW-0924">Ammonia transport</keyword>
<feature type="transmembrane region" description="Helical" evidence="9">
    <location>
        <begin position="261"/>
        <end position="282"/>
    </location>
</feature>
<keyword evidence="12" id="KW-1185">Reference proteome</keyword>
<feature type="transmembrane region" description="Helical" evidence="9">
    <location>
        <begin position="164"/>
        <end position="185"/>
    </location>
</feature>
<dbReference type="InterPro" id="IPR024041">
    <property type="entry name" value="NH4_transpt_AmtB-like_dom"/>
</dbReference>
<dbReference type="NCBIfam" id="TIGR00836">
    <property type="entry name" value="amt"/>
    <property type="match status" value="1"/>
</dbReference>
<dbReference type="PANTHER" id="PTHR43029:SF10">
    <property type="entry name" value="AMMONIUM TRANSPORTER MEP2"/>
    <property type="match status" value="1"/>
</dbReference>
<name>A0A1Q8QYG3_9FIRM</name>
<keyword evidence="6 9" id="KW-0472">Membrane</keyword>
<evidence type="ECO:0000256" key="6">
    <source>
        <dbReference type="ARBA" id="ARBA00023136"/>
    </source>
</evidence>
<dbReference type="RefSeq" id="WP_075364352.1">
    <property type="nucleotide sequence ID" value="NZ_MLBF01000009.1"/>
</dbReference>
<evidence type="ECO:0000313" key="11">
    <source>
        <dbReference type="EMBL" id="OLN32345.1"/>
    </source>
</evidence>
<dbReference type="GO" id="GO:0005886">
    <property type="term" value="C:plasma membrane"/>
    <property type="evidence" value="ECO:0007669"/>
    <property type="project" value="UniProtKB-SubCell"/>
</dbReference>
<evidence type="ECO:0000256" key="4">
    <source>
        <dbReference type="ARBA" id="ARBA00022692"/>
    </source>
</evidence>
<dbReference type="PANTHER" id="PTHR43029">
    <property type="entry name" value="AMMONIUM TRANSPORTER MEP2"/>
    <property type="match status" value="1"/>
</dbReference>
<keyword evidence="3 9" id="KW-0813">Transport</keyword>
<dbReference type="AlphaFoldDB" id="A0A1Q8QYG3"/>
<feature type="transmembrane region" description="Helical" evidence="9">
    <location>
        <begin position="358"/>
        <end position="379"/>
    </location>
</feature>
<feature type="transmembrane region" description="Helical" evidence="9">
    <location>
        <begin position="230"/>
        <end position="254"/>
    </location>
</feature>
<organism evidence="11 12">
    <name type="scientific">Desulfosporosinus metallidurans</name>
    <dbReference type="NCBI Taxonomy" id="1888891"/>
    <lineage>
        <taxon>Bacteria</taxon>
        <taxon>Bacillati</taxon>
        <taxon>Bacillota</taxon>
        <taxon>Clostridia</taxon>
        <taxon>Eubacteriales</taxon>
        <taxon>Desulfitobacteriaceae</taxon>
        <taxon>Desulfosporosinus</taxon>
    </lineage>
</organism>
<feature type="domain" description="Ammonium transporter AmtB-like" evidence="10">
    <location>
        <begin position="11"/>
        <end position="409"/>
    </location>
</feature>
<feature type="transmembrane region" description="Helical" evidence="9">
    <location>
        <begin position="197"/>
        <end position="218"/>
    </location>
</feature>
<evidence type="ECO:0000259" key="10">
    <source>
        <dbReference type="Pfam" id="PF00909"/>
    </source>
</evidence>
<dbReference type="Pfam" id="PF00909">
    <property type="entry name" value="Ammonium_transp"/>
    <property type="match status" value="1"/>
</dbReference>
<dbReference type="STRING" id="1888891.DSOL_1665"/>
<accession>A0A1Q8QYG3</accession>
<comment type="similarity">
    <text evidence="2 9">Belongs to the ammonia transporter channel (TC 1.A.11.2) family.</text>
</comment>
<sequence>MTTLNTGDVSFVFLCTVLVFLMTPGLAFFYGGMVRKRNVLSIMMQSYTALGLVTVVWVLFGYSLAFGPDHGHLIGSFDWAALKGVGLSPNPDYAPTIPHLLFFLFQLMFAVITPAVISGATAERLRFPAFVLFVLFWSTLVYIPLAHWVWGVGGWLRNLGVMDFAGGTVVEMASGVSGLVAAMVIGKRLKVGYEWNIPHHMPNVLFGGGLLWFGWFGFNAGGAMGANGVAVLALATTQIAGAAGMVGWALIEWFHRRQITVFGAVSGIIAALVAITPAAGFVSTGSSLLIGFIAGGVCYLAVSVLKAKLGYDDALDVFGIHGIGGTLGTIATGIFADISLNPQGRNGLLNGGGIKPVLIQLLAVVVTYLFTGLMTFLILKVIAMITPLRATDDEQVNGLDLTQHRENAYPDFELSENVFI</sequence>
<dbReference type="InterPro" id="IPR029020">
    <property type="entry name" value="Ammonium/urea_transptr"/>
</dbReference>
<dbReference type="SUPFAM" id="SSF111352">
    <property type="entry name" value="Ammonium transporter"/>
    <property type="match status" value="1"/>
</dbReference>
<evidence type="ECO:0000256" key="3">
    <source>
        <dbReference type="ARBA" id="ARBA00022448"/>
    </source>
</evidence>
<dbReference type="GO" id="GO:0008519">
    <property type="term" value="F:ammonium channel activity"/>
    <property type="evidence" value="ECO:0007669"/>
    <property type="project" value="InterPro"/>
</dbReference>
<feature type="transmembrane region" description="Helical" evidence="9">
    <location>
        <begin position="317"/>
        <end position="338"/>
    </location>
</feature>
<dbReference type="Proteomes" id="UP000186102">
    <property type="component" value="Unassembled WGS sequence"/>
</dbReference>
<feature type="transmembrane region" description="Helical" evidence="9">
    <location>
        <begin position="12"/>
        <end position="34"/>
    </location>
</feature>